<sequence length="94" mass="10643">MAVSWIVAFEREGRGQKFTFHISHDILISSDEFQTTRVPNSLRPKTGAENLFEVLANIIRDNEAERRKTMNACQTQGPREPAVTCAEDAFEDDS</sequence>
<dbReference type="EMBL" id="JAYWIO010000001">
    <property type="protein sequence ID" value="KAK7292442.1"/>
    <property type="molecule type" value="Genomic_DNA"/>
</dbReference>
<proteinExistence type="predicted"/>
<gene>
    <name evidence="1" type="ORF">RIF29_08223</name>
</gene>
<comment type="caution">
    <text evidence="1">The sequence shown here is derived from an EMBL/GenBank/DDBJ whole genome shotgun (WGS) entry which is preliminary data.</text>
</comment>
<accession>A0AAN9PCI2</accession>
<evidence type="ECO:0000313" key="2">
    <source>
        <dbReference type="Proteomes" id="UP001372338"/>
    </source>
</evidence>
<protein>
    <submittedName>
        <fullName evidence="1">Uncharacterized protein</fullName>
    </submittedName>
</protein>
<dbReference type="AlphaFoldDB" id="A0AAN9PCI2"/>
<keyword evidence="2" id="KW-1185">Reference proteome</keyword>
<organism evidence="1 2">
    <name type="scientific">Crotalaria pallida</name>
    <name type="common">Smooth rattlebox</name>
    <name type="synonym">Crotalaria striata</name>
    <dbReference type="NCBI Taxonomy" id="3830"/>
    <lineage>
        <taxon>Eukaryota</taxon>
        <taxon>Viridiplantae</taxon>
        <taxon>Streptophyta</taxon>
        <taxon>Embryophyta</taxon>
        <taxon>Tracheophyta</taxon>
        <taxon>Spermatophyta</taxon>
        <taxon>Magnoliopsida</taxon>
        <taxon>eudicotyledons</taxon>
        <taxon>Gunneridae</taxon>
        <taxon>Pentapetalae</taxon>
        <taxon>rosids</taxon>
        <taxon>fabids</taxon>
        <taxon>Fabales</taxon>
        <taxon>Fabaceae</taxon>
        <taxon>Papilionoideae</taxon>
        <taxon>50 kb inversion clade</taxon>
        <taxon>genistoids sensu lato</taxon>
        <taxon>core genistoids</taxon>
        <taxon>Crotalarieae</taxon>
        <taxon>Crotalaria</taxon>
    </lineage>
</organism>
<name>A0AAN9PCI2_CROPI</name>
<evidence type="ECO:0000313" key="1">
    <source>
        <dbReference type="EMBL" id="KAK7292442.1"/>
    </source>
</evidence>
<reference evidence="1 2" key="1">
    <citation type="submission" date="2024-01" db="EMBL/GenBank/DDBJ databases">
        <title>The genomes of 5 underutilized Papilionoideae crops provide insights into root nodulation and disease resistanc.</title>
        <authorList>
            <person name="Yuan L."/>
        </authorList>
    </citation>
    <scope>NUCLEOTIDE SEQUENCE [LARGE SCALE GENOMIC DNA]</scope>
    <source>
        <strain evidence="1">ZHUSHIDOU_FW_LH</strain>
        <tissue evidence="1">Leaf</tissue>
    </source>
</reference>
<dbReference type="Proteomes" id="UP001372338">
    <property type="component" value="Unassembled WGS sequence"/>
</dbReference>